<comment type="caution">
    <text evidence="2">The sequence shown here is derived from an EMBL/GenBank/DDBJ whole genome shotgun (WGS) entry which is preliminary data.</text>
</comment>
<dbReference type="PROSITE" id="PS50172">
    <property type="entry name" value="BRCT"/>
    <property type="match status" value="1"/>
</dbReference>
<accession>A0A9D5DK39</accession>
<evidence type="ECO:0000313" key="2">
    <source>
        <dbReference type="EMBL" id="KAJ1606710.1"/>
    </source>
</evidence>
<dbReference type="OrthoDB" id="340020at2759"/>
<proteinExistence type="predicted"/>
<feature type="domain" description="BRCT" evidence="1">
    <location>
        <begin position="213"/>
        <end position="236"/>
    </location>
</feature>
<dbReference type="InterPro" id="IPR001357">
    <property type="entry name" value="BRCT_dom"/>
</dbReference>
<dbReference type="SUPFAM" id="SSF52113">
    <property type="entry name" value="BRCT domain"/>
    <property type="match status" value="1"/>
</dbReference>
<sequence>MNSGLWGGKTFLLSGFDDRGEYVMIKDKYIESNGGRVLEEAESIRDDDVDYLVCNYSVGYRHRISSIDYNKLRTPFWVWLSVHDEWNYALEWHPFFRPNGKFAYGILSGFNICLRGYSVAVTGLDDREESPRYIRKLSDVGILASFIETQMGGRVVFDREHLTNREEGIVSSGSSDESSKVKSGGGTNLTIVCDGEMDDPGVLASGDGGFQTVVSLDWLFDCYDEGRVLSYKKYGLQSSRGEPMESSVVESEAENGGCRYRVIVSHQVFLRHRDVYDTLERIYSDDGDIEIGRPSREVIKYIESQECSSETKTGQANTRLVLIFNDSLEEQDFWFDLLNTLEESAILNIQLLSREKRDRILGHLQRIRVVNDPEDLFCEFPESGEITPVIGRLGSVIGYSVPSYISDLLVSETSGFLDTVLKFTDLENITGLNSFVEYSNDNPTDIVHLSRLHAINRFDSFEKEYTSSKLG</sequence>
<gene>
    <name evidence="2" type="ORF">OJ253_2645</name>
</gene>
<protein>
    <recommendedName>
        <fullName evidence="1">BRCT domain-containing protein</fullName>
    </recommendedName>
</protein>
<organism evidence="2">
    <name type="scientific">Cryptosporidium canis</name>
    <dbReference type="NCBI Taxonomy" id="195482"/>
    <lineage>
        <taxon>Eukaryota</taxon>
        <taxon>Sar</taxon>
        <taxon>Alveolata</taxon>
        <taxon>Apicomplexa</taxon>
        <taxon>Conoidasida</taxon>
        <taxon>Coccidia</taxon>
        <taxon>Eucoccidiorida</taxon>
        <taxon>Eimeriorina</taxon>
        <taxon>Cryptosporidiidae</taxon>
        <taxon>Cryptosporidium</taxon>
    </lineage>
</organism>
<dbReference type="Gene3D" id="3.40.50.10190">
    <property type="entry name" value="BRCT domain"/>
    <property type="match status" value="1"/>
</dbReference>
<name>A0A9D5DK39_9CRYT</name>
<dbReference type="Proteomes" id="UP001067231">
    <property type="component" value="Unassembled WGS sequence"/>
</dbReference>
<evidence type="ECO:0000259" key="1">
    <source>
        <dbReference type="PROSITE" id="PS50172"/>
    </source>
</evidence>
<reference evidence="2" key="1">
    <citation type="submission" date="2022-10" db="EMBL/GenBank/DDBJ databases">
        <title>Adaptive evolution leads to modifications in subtelomeric GC content in a zoonotic Cryptosporidium species.</title>
        <authorList>
            <person name="Li J."/>
            <person name="Feng Y."/>
            <person name="Xiao L."/>
        </authorList>
    </citation>
    <scope>NUCLEOTIDE SEQUENCE</scope>
    <source>
        <strain evidence="2">33844</strain>
    </source>
</reference>
<dbReference type="EMBL" id="JAPCXC010000072">
    <property type="protein sequence ID" value="KAJ1606710.1"/>
    <property type="molecule type" value="Genomic_DNA"/>
</dbReference>
<dbReference type="InterPro" id="IPR036420">
    <property type="entry name" value="BRCT_dom_sf"/>
</dbReference>
<dbReference type="AlphaFoldDB" id="A0A9D5DK39"/>